<sequence>MNNQLGLRGTYSPSLRDRSVWKVIGPVLEASSGVTEVEGQVPQTSDLTFQQETTTKTVQILLLTPTSLDAPEKQSTGLRLRQFVASSPAMHPSKAIAFLLSEDSFTSASGRYSLNSLLALQVVMFESLTNLLPVISIPDAPSFLPAIQDFMANLEDIPVPNPSLTDSVALLSHATSDYPGTLSEETRNILSDLFPSFRKMSQATRSQEGQKIIEHYFDSTAAENIINFWKEDVSRE</sequence>
<name>A0A3D8S5T6_9EURO</name>
<dbReference type="AlphaFoldDB" id="A0A3D8S5T6"/>
<comment type="caution">
    <text evidence="1">The sequence shown here is derived from an EMBL/GenBank/DDBJ whole genome shotgun (WGS) entry which is preliminary data.</text>
</comment>
<evidence type="ECO:0000313" key="1">
    <source>
        <dbReference type="EMBL" id="RDW81638.1"/>
    </source>
</evidence>
<dbReference type="OrthoDB" id="2129069at2759"/>
<dbReference type="Proteomes" id="UP000256690">
    <property type="component" value="Unassembled WGS sequence"/>
</dbReference>
<organism evidence="1 2">
    <name type="scientific">Aspergillus mulundensis</name>
    <dbReference type="NCBI Taxonomy" id="1810919"/>
    <lineage>
        <taxon>Eukaryota</taxon>
        <taxon>Fungi</taxon>
        <taxon>Dikarya</taxon>
        <taxon>Ascomycota</taxon>
        <taxon>Pezizomycotina</taxon>
        <taxon>Eurotiomycetes</taxon>
        <taxon>Eurotiomycetidae</taxon>
        <taxon>Eurotiales</taxon>
        <taxon>Aspergillaceae</taxon>
        <taxon>Aspergillus</taxon>
        <taxon>Aspergillus subgen. Nidulantes</taxon>
    </lineage>
</organism>
<reference evidence="1 2" key="1">
    <citation type="journal article" date="2018" name="IMA Fungus">
        <title>IMA Genome-F 9: Draft genome sequence of Annulohypoxylon stygium, Aspergillus mulundensis, Berkeleyomyces basicola (syn. Thielaviopsis basicola), Ceratocystis smalleyi, two Cercospora beticola strains, Coleophoma cylindrospora, Fusarium fracticaudum, Phialophora cf. hyalina, and Morchella septimelata.</title>
        <authorList>
            <person name="Wingfield B.D."/>
            <person name="Bills G.F."/>
            <person name="Dong Y."/>
            <person name="Huang W."/>
            <person name="Nel W.J."/>
            <person name="Swalarsk-Parry B.S."/>
            <person name="Vaghefi N."/>
            <person name="Wilken P.M."/>
            <person name="An Z."/>
            <person name="de Beer Z.W."/>
            <person name="De Vos L."/>
            <person name="Chen L."/>
            <person name="Duong T.A."/>
            <person name="Gao Y."/>
            <person name="Hammerbacher A."/>
            <person name="Kikkert J.R."/>
            <person name="Li Y."/>
            <person name="Li H."/>
            <person name="Li K."/>
            <person name="Li Q."/>
            <person name="Liu X."/>
            <person name="Ma X."/>
            <person name="Naidoo K."/>
            <person name="Pethybridge S.J."/>
            <person name="Sun J."/>
            <person name="Steenkamp E.T."/>
            <person name="van der Nest M.A."/>
            <person name="van Wyk S."/>
            <person name="Wingfield M.J."/>
            <person name="Xiong C."/>
            <person name="Yue Q."/>
            <person name="Zhang X."/>
        </authorList>
    </citation>
    <scope>NUCLEOTIDE SEQUENCE [LARGE SCALE GENOMIC DNA]</scope>
    <source>
        <strain evidence="1 2">DSM 5745</strain>
    </source>
</reference>
<accession>A0A3D8S5T6</accession>
<dbReference type="RefSeq" id="XP_026604691.1">
    <property type="nucleotide sequence ID" value="XM_026747211.1"/>
</dbReference>
<evidence type="ECO:0000313" key="2">
    <source>
        <dbReference type="Proteomes" id="UP000256690"/>
    </source>
</evidence>
<proteinExistence type="predicted"/>
<dbReference type="EMBL" id="PVWQ01000005">
    <property type="protein sequence ID" value="RDW81638.1"/>
    <property type="molecule type" value="Genomic_DNA"/>
</dbReference>
<gene>
    <name evidence="1" type="ORF">DSM5745_05195</name>
</gene>
<keyword evidence="2" id="KW-1185">Reference proteome</keyword>
<protein>
    <submittedName>
        <fullName evidence="1">Uncharacterized protein</fullName>
    </submittedName>
</protein>
<dbReference type="GeneID" id="38115565"/>